<protein>
    <submittedName>
        <fullName evidence="6">Nitroreductase family protein</fullName>
    </submittedName>
</protein>
<sequence length="264" mass="30019">MEYTGKKQKEAGPGPKFGINEILRALHERKSVRLYEDRPVPDSVKAAVLEAAVQAPTAGNQQLYTILDITDPQLKHALSITCDNQPFIAQAPMVLVFLADCKKWYDAYRFADCNPREPGVGDLLLAVSDANIAAQNAVTAAESLGLGSCYIGDIMEHTAEQRRLLHLPDYIFPAAMVVFGYPTEQQRRRPKPTRCPMEQIVHENRYRILDETELRHMLEDKAGEKPYEVWLNAFCQRKYNSEFSQEMTRSVAAYLRQYHMPAED</sequence>
<comment type="similarity">
    <text evidence="1">Belongs to the flavin oxidoreductase frp family.</text>
</comment>
<organism evidence="6 7">
    <name type="scientific">Candidatus Avoscillospira avistercoris</name>
    <dbReference type="NCBI Taxonomy" id="2840707"/>
    <lineage>
        <taxon>Bacteria</taxon>
        <taxon>Bacillati</taxon>
        <taxon>Bacillota</taxon>
        <taxon>Clostridia</taxon>
        <taxon>Eubacteriales</taxon>
        <taxon>Oscillospiraceae</taxon>
        <taxon>Oscillospiraceae incertae sedis</taxon>
        <taxon>Candidatus Avoscillospira</taxon>
    </lineage>
</organism>
<dbReference type="InterPro" id="IPR016446">
    <property type="entry name" value="Flavin_OxRdtase_Frp"/>
</dbReference>
<proteinExistence type="inferred from homology"/>
<dbReference type="Pfam" id="PF00881">
    <property type="entry name" value="Nitroreductase"/>
    <property type="match status" value="1"/>
</dbReference>
<accession>A0A9D1FAT5</accession>
<dbReference type="InterPro" id="IPR000415">
    <property type="entry name" value="Nitroreductase-like"/>
</dbReference>
<feature type="domain" description="Nitroreductase" evidence="5">
    <location>
        <begin position="28"/>
        <end position="181"/>
    </location>
</feature>
<dbReference type="Gene3D" id="3.40.109.10">
    <property type="entry name" value="NADH Oxidase"/>
    <property type="match status" value="1"/>
</dbReference>
<dbReference type="InterPro" id="IPR029479">
    <property type="entry name" value="Nitroreductase"/>
</dbReference>
<name>A0A9D1FAT5_9FIRM</name>
<evidence type="ECO:0000259" key="5">
    <source>
        <dbReference type="Pfam" id="PF00881"/>
    </source>
</evidence>
<reference evidence="6" key="2">
    <citation type="journal article" date="2021" name="PeerJ">
        <title>Extensive microbial diversity within the chicken gut microbiome revealed by metagenomics and culture.</title>
        <authorList>
            <person name="Gilroy R."/>
            <person name="Ravi A."/>
            <person name="Getino M."/>
            <person name="Pursley I."/>
            <person name="Horton D.L."/>
            <person name="Alikhan N.F."/>
            <person name="Baker D."/>
            <person name="Gharbi K."/>
            <person name="Hall N."/>
            <person name="Watson M."/>
            <person name="Adriaenssens E.M."/>
            <person name="Foster-Nyarko E."/>
            <person name="Jarju S."/>
            <person name="Secka A."/>
            <person name="Antonio M."/>
            <person name="Oren A."/>
            <person name="Chaudhuri R.R."/>
            <person name="La Ragione R."/>
            <person name="Hildebrand F."/>
            <person name="Pallen M.J."/>
        </authorList>
    </citation>
    <scope>NUCLEOTIDE SEQUENCE</scope>
    <source>
        <strain evidence="6">ChiBcec16-1751</strain>
    </source>
</reference>
<keyword evidence="3" id="KW-0288">FMN</keyword>
<dbReference type="PANTHER" id="PTHR43425:SF2">
    <property type="entry name" value="OXYGEN-INSENSITIVE NADPH NITROREDUCTASE"/>
    <property type="match status" value="1"/>
</dbReference>
<dbReference type="GO" id="GO:0016491">
    <property type="term" value="F:oxidoreductase activity"/>
    <property type="evidence" value="ECO:0007669"/>
    <property type="project" value="UniProtKB-KW"/>
</dbReference>
<dbReference type="PANTHER" id="PTHR43425">
    <property type="entry name" value="OXYGEN-INSENSITIVE NADPH NITROREDUCTASE"/>
    <property type="match status" value="1"/>
</dbReference>
<reference evidence="6" key="1">
    <citation type="submission" date="2020-10" db="EMBL/GenBank/DDBJ databases">
        <authorList>
            <person name="Gilroy R."/>
        </authorList>
    </citation>
    <scope>NUCLEOTIDE SEQUENCE</scope>
    <source>
        <strain evidence="6">ChiBcec16-1751</strain>
    </source>
</reference>
<comment type="caution">
    <text evidence="6">The sequence shown here is derived from an EMBL/GenBank/DDBJ whole genome shotgun (WGS) entry which is preliminary data.</text>
</comment>
<keyword evidence="4" id="KW-0560">Oxidoreductase</keyword>
<dbReference type="Proteomes" id="UP000886741">
    <property type="component" value="Unassembled WGS sequence"/>
</dbReference>
<dbReference type="EMBL" id="DVJJ01000151">
    <property type="protein sequence ID" value="HIS65687.1"/>
    <property type="molecule type" value="Genomic_DNA"/>
</dbReference>
<evidence type="ECO:0000256" key="2">
    <source>
        <dbReference type="ARBA" id="ARBA00022630"/>
    </source>
</evidence>
<dbReference type="AlphaFoldDB" id="A0A9D1FAT5"/>
<evidence type="ECO:0000313" key="6">
    <source>
        <dbReference type="EMBL" id="HIS65687.1"/>
    </source>
</evidence>
<keyword evidence="2" id="KW-0285">Flavoprotein</keyword>
<evidence type="ECO:0000313" key="7">
    <source>
        <dbReference type="Proteomes" id="UP000886741"/>
    </source>
</evidence>
<gene>
    <name evidence="6" type="ORF">IAA83_10040</name>
</gene>
<evidence type="ECO:0000256" key="1">
    <source>
        <dbReference type="ARBA" id="ARBA00008366"/>
    </source>
</evidence>
<dbReference type="SUPFAM" id="SSF55469">
    <property type="entry name" value="FMN-dependent nitroreductase-like"/>
    <property type="match status" value="1"/>
</dbReference>
<evidence type="ECO:0000256" key="4">
    <source>
        <dbReference type="ARBA" id="ARBA00023002"/>
    </source>
</evidence>
<evidence type="ECO:0000256" key="3">
    <source>
        <dbReference type="ARBA" id="ARBA00022643"/>
    </source>
</evidence>